<dbReference type="GO" id="GO:0016874">
    <property type="term" value="F:ligase activity"/>
    <property type="evidence" value="ECO:0007669"/>
    <property type="project" value="UniProtKB-KW"/>
</dbReference>
<reference evidence="2" key="1">
    <citation type="journal article" date="2014" name="Gene">
        <title>Genome-guided analysis of transformation efficiency and carbon dioxide assimilation by Moorella thermoacetica Y72.</title>
        <authorList>
            <person name="Tsukahara K."/>
            <person name="Kita A."/>
            <person name="Nakashimada Y."/>
            <person name="Hoshino T."/>
            <person name="Murakami K."/>
        </authorList>
    </citation>
    <scope>NUCLEOTIDE SEQUENCE [LARGE SCALE GENOMIC DNA]</scope>
    <source>
        <strain evidence="2">Y72</strain>
    </source>
</reference>
<dbReference type="EMBL" id="DF238840">
    <property type="protein sequence ID" value="GAF26231.1"/>
    <property type="molecule type" value="Genomic_DNA"/>
</dbReference>
<accession>A0A0S6UAS1</accession>
<evidence type="ECO:0000313" key="2">
    <source>
        <dbReference type="EMBL" id="GAF26231.1"/>
    </source>
</evidence>
<keyword evidence="2" id="KW-0436">Ligase</keyword>
<dbReference type="AlphaFoldDB" id="A0A0S6UAS1"/>
<sequence length="422" mass="44925">MAQAFFQIFQAPDFIGEKGFRDFYFDLQGIQGTLAVDDEEVVGFGPPHLQEDALHLGGEDIDPADDEHVVGTTGEAGYPRVGAAAGTGSGDQAGDIPGAVTDDRQGFLGEGGNHQFAPLARGQLLPGHRIDNFNQKVVGKDMETVFLLALNPHPGADNLAQAVDVDGADAQALLDLLAHAFRPGFGTEDPAAELYFLGFDPHLRHYFRDMQGIGRSTGQDGATIVLHDHYLALGVAAGNWNYGGPQAFGAVVDSQAAGKEAIPVGVLNDIMPGGAAADEGPGHEFGPDVDVVAGVTNHRRFTGSARGGVDTYDLAHGHGEHAVGVVIPQILFGGERQSLQVVQALDVPRFQADLLEGPAIKGDIKKGPPDCCLEAFQLEFLQFCLRHTFISLVPVQTCTPHYHHMDIDNSTPAREFLLKSRC</sequence>
<organism evidence="2">
    <name type="scientific">Moorella thermoacetica Y72</name>
    <dbReference type="NCBI Taxonomy" id="1325331"/>
    <lineage>
        <taxon>Bacteria</taxon>
        <taxon>Bacillati</taxon>
        <taxon>Bacillota</taxon>
        <taxon>Clostridia</taxon>
        <taxon>Neomoorellales</taxon>
        <taxon>Neomoorellaceae</taxon>
        <taxon>Neomoorella</taxon>
    </lineage>
</organism>
<gene>
    <name evidence="2" type="ORF">MTY_1570</name>
</gene>
<proteinExistence type="predicted"/>
<name>A0A0S6UAS1_NEOTH</name>
<dbReference type="Proteomes" id="UP000063718">
    <property type="component" value="Unassembled WGS sequence"/>
</dbReference>
<evidence type="ECO:0000256" key="1">
    <source>
        <dbReference type="SAM" id="MobiDB-lite"/>
    </source>
</evidence>
<feature type="region of interest" description="Disordered" evidence="1">
    <location>
        <begin position="85"/>
        <end position="107"/>
    </location>
</feature>
<protein>
    <submittedName>
        <fullName evidence="2">Acyl-CoA synthetases (AMP-forming)/AMP-acid ligases II</fullName>
    </submittedName>
</protein>